<dbReference type="eggNOG" id="COG0110">
    <property type="taxonomic scope" value="Bacteria"/>
</dbReference>
<dbReference type="InterPro" id="IPR018357">
    <property type="entry name" value="Hexapep_transf_CS"/>
</dbReference>
<keyword evidence="1" id="KW-0808">Transferase</keyword>
<protein>
    <recommendedName>
        <fullName evidence="5">Acetyltransferase</fullName>
    </recommendedName>
</protein>
<reference evidence="3 4" key="1">
    <citation type="submission" date="2014-09" db="EMBL/GenBank/DDBJ databases">
        <title>Genome sequencing and annotation of Bacillus Okhensis strain Kh10-101T.</title>
        <authorList>
            <person name="Prakash J.S."/>
        </authorList>
    </citation>
    <scope>NUCLEOTIDE SEQUENCE [LARGE SCALE GENOMIC DNA]</scope>
    <source>
        <strain evidence="4">Kh10-101T</strain>
    </source>
</reference>
<gene>
    <name evidence="3" type="ORF">LQ50_19785</name>
</gene>
<dbReference type="PROSITE" id="PS00101">
    <property type="entry name" value="HEXAPEP_TRANSFERASES"/>
    <property type="match status" value="1"/>
</dbReference>
<proteinExistence type="predicted"/>
<dbReference type="InterPro" id="IPR001451">
    <property type="entry name" value="Hexapep"/>
</dbReference>
<dbReference type="OrthoDB" id="9801697at2"/>
<organism evidence="3 4">
    <name type="scientific">Halalkalibacter okhensis</name>
    <dbReference type="NCBI Taxonomy" id="333138"/>
    <lineage>
        <taxon>Bacteria</taxon>
        <taxon>Bacillati</taxon>
        <taxon>Bacillota</taxon>
        <taxon>Bacilli</taxon>
        <taxon>Bacillales</taxon>
        <taxon>Bacillaceae</taxon>
        <taxon>Halalkalibacter</taxon>
    </lineage>
</organism>
<dbReference type="SUPFAM" id="SSF51161">
    <property type="entry name" value="Trimeric LpxA-like enzymes"/>
    <property type="match status" value="1"/>
</dbReference>
<sequence length="199" mass="22281">MQGGTFFGVESIGRFCSLAKNIYTAPAEHPTTFLSSSPLFYTDSNASKWPTSKNFESFIERNQTLIAKSYKKKVNQTKKDLIRIGNDVWIGLNVTILKGVTIGDGAIIASGAIVTKDVPPYSIVGGVPAKIIKYRFNKDIINALLKIKWWDYQIELLDNLDWTEVREIIPILEDRVKSGNYSKFNSETIALDKNGKILS</sequence>
<comment type="caution">
    <text evidence="3">The sequence shown here is derived from an EMBL/GenBank/DDBJ whole genome shotgun (WGS) entry which is preliminary data.</text>
</comment>
<evidence type="ECO:0000313" key="3">
    <source>
        <dbReference type="EMBL" id="KHF38719.1"/>
    </source>
</evidence>
<dbReference type="CDD" id="cd03349">
    <property type="entry name" value="LbH_XAT"/>
    <property type="match status" value="1"/>
</dbReference>
<dbReference type="InterPro" id="IPR050179">
    <property type="entry name" value="Trans_hexapeptide_repeat"/>
</dbReference>
<evidence type="ECO:0000256" key="2">
    <source>
        <dbReference type="ARBA" id="ARBA00022737"/>
    </source>
</evidence>
<dbReference type="PANTHER" id="PTHR43300">
    <property type="entry name" value="ACETYLTRANSFERASE"/>
    <property type="match status" value="1"/>
</dbReference>
<dbReference type="STRING" id="333138.LQ50_19785"/>
<dbReference type="Pfam" id="PF00132">
    <property type="entry name" value="Hexapep"/>
    <property type="match status" value="1"/>
</dbReference>
<dbReference type="Proteomes" id="UP000030832">
    <property type="component" value="Unassembled WGS sequence"/>
</dbReference>
<dbReference type="PANTHER" id="PTHR43300:SF11">
    <property type="entry name" value="ACETYLTRANSFERASE RV3034C-RELATED"/>
    <property type="match status" value="1"/>
</dbReference>
<name>A0A0B0IF70_9BACI</name>
<keyword evidence="2" id="KW-0677">Repeat</keyword>
<evidence type="ECO:0008006" key="5">
    <source>
        <dbReference type="Google" id="ProtNLM"/>
    </source>
</evidence>
<evidence type="ECO:0000313" key="4">
    <source>
        <dbReference type="Proteomes" id="UP000030832"/>
    </source>
</evidence>
<accession>A0A0B0IF70</accession>
<evidence type="ECO:0000256" key="1">
    <source>
        <dbReference type="ARBA" id="ARBA00022679"/>
    </source>
</evidence>
<dbReference type="AlphaFoldDB" id="A0A0B0IF70"/>
<keyword evidence="4" id="KW-1185">Reference proteome</keyword>
<dbReference type="GO" id="GO:0016740">
    <property type="term" value="F:transferase activity"/>
    <property type="evidence" value="ECO:0007669"/>
    <property type="project" value="UniProtKB-KW"/>
</dbReference>
<dbReference type="Gene3D" id="2.160.10.10">
    <property type="entry name" value="Hexapeptide repeat proteins"/>
    <property type="match status" value="1"/>
</dbReference>
<dbReference type="EMBL" id="JRJU01000032">
    <property type="protein sequence ID" value="KHF38719.1"/>
    <property type="molecule type" value="Genomic_DNA"/>
</dbReference>
<dbReference type="InterPro" id="IPR011004">
    <property type="entry name" value="Trimer_LpxA-like_sf"/>
</dbReference>